<name>A0A0F8XZD0_9ZZZZ</name>
<dbReference type="AlphaFoldDB" id="A0A0F8XZD0"/>
<feature type="non-terminal residue" evidence="1">
    <location>
        <position position="67"/>
    </location>
</feature>
<sequence>MNKKLHIQDLYTFFPSNLLTMANYFDINPRLATSKVIDQLADKILVKYKAQMPNASVQEEFRKAIEN</sequence>
<evidence type="ECO:0000313" key="1">
    <source>
        <dbReference type="EMBL" id="KKK66670.1"/>
    </source>
</evidence>
<organism evidence="1">
    <name type="scientific">marine sediment metagenome</name>
    <dbReference type="NCBI Taxonomy" id="412755"/>
    <lineage>
        <taxon>unclassified sequences</taxon>
        <taxon>metagenomes</taxon>
        <taxon>ecological metagenomes</taxon>
    </lineage>
</organism>
<dbReference type="EMBL" id="LAZR01059972">
    <property type="protein sequence ID" value="KKK66670.1"/>
    <property type="molecule type" value="Genomic_DNA"/>
</dbReference>
<proteinExistence type="predicted"/>
<comment type="caution">
    <text evidence="1">The sequence shown here is derived from an EMBL/GenBank/DDBJ whole genome shotgun (WGS) entry which is preliminary data.</text>
</comment>
<protein>
    <submittedName>
        <fullName evidence="1">Uncharacterized protein</fullName>
    </submittedName>
</protein>
<reference evidence="1" key="1">
    <citation type="journal article" date="2015" name="Nature">
        <title>Complex archaea that bridge the gap between prokaryotes and eukaryotes.</title>
        <authorList>
            <person name="Spang A."/>
            <person name="Saw J.H."/>
            <person name="Jorgensen S.L."/>
            <person name="Zaremba-Niedzwiedzka K."/>
            <person name="Martijn J."/>
            <person name="Lind A.E."/>
            <person name="van Eijk R."/>
            <person name="Schleper C."/>
            <person name="Guy L."/>
            <person name="Ettema T.J."/>
        </authorList>
    </citation>
    <scope>NUCLEOTIDE SEQUENCE</scope>
</reference>
<gene>
    <name evidence="1" type="ORF">LCGC14_2961780</name>
</gene>
<accession>A0A0F8XZD0</accession>